<sequence length="425" mass="47059">MQPSYPPKYHSVTTAPQSQRELTNMAPTPDLNVPPSPSTVSVSIINSTGTLHGVPAKSFVAPPQHGHDWLAAPMFAFLIQHPVTGRSLLFDLGMRKDIENMPPKLLHHFGEIGWTLSAEKNVADILKENKFDVSKVEAVVWSHYHFDHIGDITTIGSQAALIVGPGFKKGLMPGYPTNPDSPILEADYKDRELIEVDFTSAASDGKNWKRLQIGRFPAVDYFGDGSFYLLDAPGHAIGHMCGLARVTSQQTDGYDSFICLGGDAVHHVGEIRPSKFKPLPDQVSPNPFLPLSAGCDSKCPGAALQKLLPNPELPTKSFYEAARGEAWHHDVEQTIDTAGKLQEPDALDNVFVAIAHDDSLLDVVDFYPATMNDFVKKGWVQKGHWRFLRDFRDRLTNKERGGVETVEWPHNRTWGRVEKVEKKSA</sequence>
<dbReference type="GO" id="GO:0046872">
    <property type="term" value="F:metal ion binding"/>
    <property type="evidence" value="ECO:0007669"/>
    <property type="project" value="UniProtKB-KW"/>
</dbReference>
<dbReference type="RefSeq" id="XP_960316.2">
    <property type="nucleotide sequence ID" value="XM_955223.2"/>
</dbReference>
<dbReference type="HOGENOM" id="CLU_030571_1_0_1"/>
<keyword evidence="7" id="KW-1185">Reference proteome</keyword>
<dbReference type="SMART" id="SM00849">
    <property type="entry name" value="Lactamase_B"/>
    <property type="match status" value="1"/>
</dbReference>
<keyword evidence="4" id="KW-0862">Zinc</keyword>
<protein>
    <submittedName>
        <fullName evidence="6">Metallo-beta-lactamase superfamily protein</fullName>
    </submittedName>
</protein>
<keyword evidence="3" id="KW-0378">Hydrolase</keyword>
<dbReference type="PANTHER" id="PTHR42978">
    <property type="entry name" value="QUORUM-QUENCHING LACTONASE YTNP-RELATED-RELATED"/>
    <property type="match status" value="1"/>
</dbReference>
<evidence type="ECO:0000259" key="5">
    <source>
        <dbReference type="SMART" id="SM00849"/>
    </source>
</evidence>
<dbReference type="KEGG" id="ncr:NCU07133"/>
<dbReference type="SUPFAM" id="SSF56281">
    <property type="entry name" value="Metallo-hydrolase/oxidoreductase"/>
    <property type="match status" value="1"/>
</dbReference>
<dbReference type="InParanoid" id="Q7S6B9"/>
<evidence type="ECO:0000313" key="6">
    <source>
        <dbReference type="EMBL" id="EAA31080.2"/>
    </source>
</evidence>
<comment type="similarity">
    <text evidence="1">Belongs to the metallo-beta-lactamase superfamily.</text>
</comment>
<dbReference type="CDD" id="cd07730">
    <property type="entry name" value="metallo-hydrolase-like_MBL-fold"/>
    <property type="match status" value="1"/>
</dbReference>
<dbReference type="VEuPathDB" id="FungiDB:NCU07133"/>
<feature type="domain" description="Metallo-beta-lactamase" evidence="5">
    <location>
        <begin position="73"/>
        <end position="302"/>
    </location>
</feature>
<evidence type="ECO:0000256" key="4">
    <source>
        <dbReference type="ARBA" id="ARBA00022833"/>
    </source>
</evidence>
<dbReference type="Proteomes" id="UP000001805">
    <property type="component" value="Chromosome 5, Linkage Group VI"/>
</dbReference>
<reference evidence="6 7" key="1">
    <citation type="journal article" date="2003" name="Nature">
        <title>The genome sequence of the filamentous fungus Neurospora crassa.</title>
        <authorList>
            <person name="Galagan J.E."/>
            <person name="Calvo S.E."/>
            <person name="Borkovich K.A."/>
            <person name="Selker E.U."/>
            <person name="Read N.D."/>
            <person name="Jaffe D."/>
            <person name="FitzHugh W."/>
            <person name="Ma L.J."/>
            <person name="Smirnov S."/>
            <person name="Purcell S."/>
            <person name="Rehman B."/>
            <person name="Elkins T."/>
            <person name="Engels R."/>
            <person name="Wang S."/>
            <person name="Nielsen C.B."/>
            <person name="Butler J."/>
            <person name="Endrizzi M."/>
            <person name="Qui D."/>
            <person name="Ianakiev P."/>
            <person name="Bell-Pedersen D."/>
            <person name="Nelson M.A."/>
            <person name="Werner-Washburne M."/>
            <person name="Selitrennikoff C.P."/>
            <person name="Kinsey J.A."/>
            <person name="Braun E.L."/>
            <person name="Zelter A."/>
            <person name="Schulte U."/>
            <person name="Kothe G.O."/>
            <person name="Jedd G."/>
            <person name="Mewes W."/>
            <person name="Staben C."/>
            <person name="Marcotte E."/>
            <person name="Greenberg D."/>
            <person name="Roy A."/>
            <person name="Foley K."/>
            <person name="Naylor J."/>
            <person name="Stange-Thomann N."/>
            <person name="Barrett R."/>
            <person name="Gnerre S."/>
            <person name="Kamal M."/>
            <person name="Kamvysselis M."/>
            <person name="Mauceli E."/>
            <person name="Bielke C."/>
            <person name="Rudd S."/>
            <person name="Frishman D."/>
            <person name="Krystofova S."/>
            <person name="Rasmussen C."/>
            <person name="Metzenberg R.L."/>
            <person name="Perkins D.D."/>
            <person name="Kroken S."/>
            <person name="Cogoni C."/>
            <person name="Macino G."/>
            <person name="Catcheside D."/>
            <person name="Li W."/>
            <person name="Pratt R.J."/>
            <person name="Osmani S.A."/>
            <person name="DeSouza C.P."/>
            <person name="Glass L."/>
            <person name="Orbach M.J."/>
            <person name="Berglund J.A."/>
            <person name="Voelker R."/>
            <person name="Yarden O."/>
            <person name="Plamann M."/>
            <person name="Seiler S."/>
            <person name="Dunlap J."/>
            <person name="Radford A."/>
            <person name="Aramayo R."/>
            <person name="Natvig D.O."/>
            <person name="Alex L.A."/>
            <person name="Mannhaupt G."/>
            <person name="Ebbole D.J."/>
            <person name="Freitag M."/>
            <person name="Paulsen I."/>
            <person name="Sachs M.S."/>
            <person name="Lander E.S."/>
            <person name="Nusbaum C."/>
            <person name="Birren B."/>
        </authorList>
    </citation>
    <scope>NUCLEOTIDE SEQUENCE [LARGE SCALE GENOMIC DNA]</scope>
    <source>
        <strain evidence="7">ATCC 24698 / 74-OR23-1A / CBS 708.71 / DSM 1257 / FGSC 987</strain>
    </source>
</reference>
<dbReference type="PANTHER" id="PTHR42978:SF5">
    <property type="entry name" value="METALLO-BETA-LACTAMASE DOMAIN-CONTAINING PROTEIN"/>
    <property type="match status" value="1"/>
</dbReference>
<organism evidence="6 7">
    <name type="scientific">Neurospora crassa (strain ATCC 24698 / 74-OR23-1A / CBS 708.71 / DSM 1257 / FGSC 987)</name>
    <dbReference type="NCBI Taxonomy" id="367110"/>
    <lineage>
        <taxon>Eukaryota</taxon>
        <taxon>Fungi</taxon>
        <taxon>Dikarya</taxon>
        <taxon>Ascomycota</taxon>
        <taxon>Pezizomycotina</taxon>
        <taxon>Sordariomycetes</taxon>
        <taxon>Sordariomycetidae</taxon>
        <taxon>Sordariales</taxon>
        <taxon>Sordariaceae</taxon>
        <taxon>Neurospora</taxon>
    </lineage>
</organism>
<name>Q7S6B9_NEUCR</name>
<dbReference type="PaxDb" id="5141-EFNCRP00000006930"/>
<proteinExistence type="inferred from homology"/>
<dbReference type="OrthoDB" id="10250730at2759"/>
<dbReference type="EMBL" id="CM002241">
    <property type="protein sequence ID" value="EAA31080.2"/>
    <property type="molecule type" value="Genomic_DNA"/>
</dbReference>
<keyword evidence="2" id="KW-0479">Metal-binding</keyword>
<dbReference type="GeneID" id="3876465"/>
<dbReference type="Gene3D" id="3.60.15.10">
    <property type="entry name" value="Ribonuclease Z/Hydroxyacylglutathione hydrolase-like"/>
    <property type="match status" value="1"/>
</dbReference>
<evidence type="ECO:0000256" key="2">
    <source>
        <dbReference type="ARBA" id="ARBA00022723"/>
    </source>
</evidence>
<evidence type="ECO:0000256" key="1">
    <source>
        <dbReference type="ARBA" id="ARBA00007749"/>
    </source>
</evidence>
<dbReference type="AlphaFoldDB" id="Q7S6B9"/>
<dbReference type="InterPro" id="IPR001279">
    <property type="entry name" value="Metallo-B-lactamas"/>
</dbReference>
<evidence type="ECO:0000313" key="7">
    <source>
        <dbReference type="Proteomes" id="UP000001805"/>
    </source>
</evidence>
<dbReference type="GO" id="GO:0016787">
    <property type="term" value="F:hydrolase activity"/>
    <property type="evidence" value="ECO:0007669"/>
    <property type="project" value="UniProtKB-KW"/>
</dbReference>
<dbReference type="InterPro" id="IPR036866">
    <property type="entry name" value="RibonucZ/Hydroxyglut_hydro"/>
</dbReference>
<accession>Q7S6B9</accession>
<gene>
    <name evidence="6" type="ORF">NCU07133</name>
</gene>
<dbReference type="Pfam" id="PF00753">
    <property type="entry name" value="Lactamase_B"/>
    <property type="match status" value="1"/>
</dbReference>
<evidence type="ECO:0000256" key="3">
    <source>
        <dbReference type="ARBA" id="ARBA00022801"/>
    </source>
</evidence>
<dbReference type="InterPro" id="IPR051013">
    <property type="entry name" value="MBL_superfamily_lactonases"/>
</dbReference>